<dbReference type="EMBL" id="CAJVPP010014862">
    <property type="protein sequence ID" value="CAG8725380.1"/>
    <property type="molecule type" value="Genomic_DNA"/>
</dbReference>
<evidence type="ECO:0000313" key="2">
    <source>
        <dbReference type="Proteomes" id="UP000789375"/>
    </source>
</evidence>
<comment type="caution">
    <text evidence="1">The sequence shown here is derived from an EMBL/GenBank/DDBJ whole genome shotgun (WGS) entry which is preliminary data.</text>
</comment>
<reference evidence="1" key="1">
    <citation type="submission" date="2021-06" db="EMBL/GenBank/DDBJ databases">
        <authorList>
            <person name="Kallberg Y."/>
            <person name="Tangrot J."/>
            <person name="Rosling A."/>
        </authorList>
    </citation>
    <scope>NUCLEOTIDE SEQUENCE</scope>
    <source>
        <strain evidence="1">87-6 pot B 2015</strain>
    </source>
</reference>
<name>A0A9N9I986_FUNMO</name>
<dbReference type="Proteomes" id="UP000789375">
    <property type="component" value="Unassembled WGS sequence"/>
</dbReference>
<protein>
    <submittedName>
        <fullName evidence="1">3836_t:CDS:1</fullName>
    </submittedName>
</protein>
<gene>
    <name evidence="1" type="ORF">FMOSSE_LOCUS15300</name>
</gene>
<dbReference type="AlphaFoldDB" id="A0A9N9I986"/>
<accession>A0A9N9I986</accession>
<proteinExistence type="predicted"/>
<feature type="non-terminal residue" evidence="1">
    <location>
        <position position="77"/>
    </location>
</feature>
<keyword evidence="2" id="KW-1185">Reference proteome</keyword>
<feature type="non-terminal residue" evidence="1">
    <location>
        <position position="1"/>
    </location>
</feature>
<evidence type="ECO:0000313" key="1">
    <source>
        <dbReference type="EMBL" id="CAG8725380.1"/>
    </source>
</evidence>
<organism evidence="1 2">
    <name type="scientific">Funneliformis mosseae</name>
    <name type="common">Endomycorrhizal fungus</name>
    <name type="synonym">Glomus mosseae</name>
    <dbReference type="NCBI Taxonomy" id="27381"/>
    <lineage>
        <taxon>Eukaryota</taxon>
        <taxon>Fungi</taxon>
        <taxon>Fungi incertae sedis</taxon>
        <taxon>Mucoromycota</taxon>
        <taxon>Glomeromycotina</taxon>
        <taxon>Glomeromycetes</taxon>
        <taxon>Glomerales</taxon>
        <taxon>Glomeraceae</taxon>
        <taxon>Funneliformis</taxon>
    </lineage>
</organism>
<sequence>SLHQFGQIQQNIQEGETLDESEFIFLSKKSKRHHEDSVNKGIEFITDDQNTEFSSEDTISTSISDEESFKFEDYSYS</sequence>